<gene>
    <name evidence="2" type="ORF">SCOCK_70261</name>
</gene>
<keyword evidence="3" id="KW-1185">Reference proteome</keyword>
<evidence type="ECO:0000313" key="2">
    <source>
        <dbReference type="EMBL" id="CAG6398577.1"/>
    </source>
</evidence>
<organism evidence="2 3">
    <name type="scientific">Actinacidiphila cocklensis</name>
    <dbReference type="NCBI Taxonomy" id="887465"/>
    <lineage>
        <taxon>Bacteria</taxon>
        <taxon>Bacillati</taxon>
        <taxon>Actinomycetota</taxon>
        <taxon>Actinomycetes</taxon>
        <taxon>Kitasatosporales</taxon>
        <taxon>Streptomycetaceae</taxon>
        <taxon>Actinacidiphila</taxon>
    </lineage>
</organism>
<evidence type="ECO:0000313" key="3">
    <source>
        <dbReference type="Proteomes" id="UP001152519"/>
    </source>
</evidence>
<accession>A0A9W4GVG5</accession>
<name>A0A9W4GVG5_9ACTN</name>
<dbReference type="AlphaFoldDB" id="A0A9W4GVG5"/>
<evidence type="ECO:0000256" key="1">
    <source>
        <dbReference type="SAM" id="MobiDB-lite"/>
    </source>
</evidence>
<comment type="caution">
    <text evidence="2">The sequence shown here is derived from an EMBL/GenBank/DDBJ whole genome shotgun (WGS) entry which is preliminary data.</text>
</comment>
<dbReference type="Proteomes" id="UP001152519">
    <property type="component" value="Unassembled WGS sequence"/>
</dbReference>
<protein>
    <submittedName>
        <fullName evidence="2">Uncharacterized protein</fullName>
    </submittedName>
</protein>
<proteinExistence type="predicted"/>
<dbReference type="EMBL" id="CAJSLV010000103">
    <property type="protein sequence ID" value="CAG6398577.1"/>
    <property type="molecule type" value="Genomic_DNA"/>
</dbReference>
<feature type="region of interest" description="Disordered" evidence="1">
    <location>
        <begin position="75"/>
        <end position="94"/>
    </location>
</feature>
<reference evidence="2" key="1">
    <citation type="submission" date="2021-05" db="EMBL/GenBank/DDBJ databases">
        <authorList>
            <person name="Arsene-Ploetze F."/>
        </authorList>
    </citation>
    <scope>NUCLEOTIDE SEQUENCE</scope>
    <source>
        <strain evidence="2">DSM 42138</strain>
    </source>
</reference>
<sequence length="188" mass="19788">MPPRAGSATGPRRSGAGITVVGMLKGGALAGVLALAAGCGGGGTPERDSGAVSNEVATQSRAIMDMMQITGQLVGSSPPRGTPTDMSCDDDNDDSPERVMTQMWTLHAKDNTLLGKGMANLLAGLPKQGWKVVKNAPDSSMNRNQEILATHLATKTQIDVTWEKNIQYGDPLIQFDVFSRCFRTPSAT</sequence>